<evidence type="ECO:0000313" key="1">
    <source>
        <dbReference type="EMBL" id="KAA6367059.1"/>
    </source>
</evidence>
<proteinExistence type="predicted"/>
<comment type="caution">
    <text evidence="1">The sequence shown here is derived from an EMBL/GenBank/DDBJ whole genome shotgun (WGS) entry which is preliminary data.</text>
</comment>
<gene>
    <name evidence="1" type="ORF">EZS28_037414</name>
</gene>
<name>A0A5J4U9E5_9EUKA</name>
<protein>
    <submittedName>
        <fullName evidence="1">Uncharacterized protein</fullName>
    </submittedName>
</protein>
<accession>A0A5J4U9E5</accession>
<evidence type="ECO:0000313" key="2">
    <source>
        <dbReference type="Proteomes" id="UP000324800"/>
    </source>
</evidence>
<sequence length="227" mass="26195">MQPEQEIKDAASAIISFTDSYAQNMEGIQNEQQESEPTSSLIYIVSYLQQLQNQISDKNACKQMIKIPKLLKSLVALSLYKIGTHIDVNQQRLELRSWSRDFLVEIQCYADASVQTELVNKGYGRMLFISISTAGGIGEEQDQEIYNELNRISRFLRSLPEGRNYRQPSFQPLPLLARRSEEQMEEEGADEEIEAQMNNKRMNGIIKAWANYVKAATLNRFIHRRRI</sequence>
<reference evidence="1 2" key="1">
    <citation type="submission" date="2019-03" db="EMBL/GenBank/DDBJ databases">
        <title>Single cell metagenomics reveals metabolic interactions within the superorganism composed of flagellate Streblomastix strix and complex community of Bacteroidetes bacteria on its surface.</title>
        <authorList>
            <person name="Treitli S.C."/>
            <person name="Kolisko M."/>
            <person name="Husnik F."/>
            <person name="Keeling P."/>
            <person name="Hampl V."/>
        </authorList>
    </citation>
    <scope>NUCLEOTIDE SEQUENCE [LARGE SCALE GENOMIC DNA]</scope>
    <source>
        <strain evidence="1">ST1C</strain>
    </source>
</reference>
<dbReference type="Proteomes" id="UP000324800">
    <property type="component" value="Unassembled WGS sequence"/>
</dbReference>
<dbReference type="EMBL" id="SNRW01018727">
    <property type="protein sequence ID" value="KAA6367059.1"/>
    <property type="molecule type" value="Genomic_DNA"/>
</dbReference>
<dbReference type="AlphaFoldDB" id="A0A5J4U9E5"/>
<organism evidence="1 2">
    <name type="scientific">Streblomastix strix</name>
    <dbReference type="NCBI Taxonomy" id="222440"/>
    <lineage>
        <taxon>Eukaryota</taxon>
        <taxon>Metamonada</taxon>
        <taxon>Preaxostyla</taxon>
        <taxon>Oxymonadida</taxon>
        <taxon>Streblomastigidae</taxon>
        <taxon>Streblomastix</taxon>
    </lineage>
</organism>